<sequence>MGVFSAVWVVQGGTIGSEWARGLRPVLRRCGGAAEVWRGCGGVACGDPQIRVFSAVWGVQRQSAPRRRSSVTRIAEMVRDRGAPGVGDPQLGVFSAVWAAQSGGWIRRGWILGAWIQGAWIQGKVQGFGPELRR</sequence>
<gene>
    <name evidence="1" type="ORF">GCM10010910_16380</name>
</gene>
<protein>
    <submittedName>
        <fullName evidence="1">Uncharacterized protein</fullName>
    </submittedName>
</protein>
<name>A0ABQ2N2E2_9MICO</name>
<reference evidence="2" key="1">
    <citation type="journal article" date="2019" name="Int. J. Syst. Evol. Microbiol.">
        <title>The Global Catalogue of Microorganisms (GCM) 10K type strain sequencing project: providing services to taxonomists for standard genome sequencing and annotation.</title>
        <authorList>
            <consortium name="The Broad Institute Genomics Platform"/>
            <consortium name="The Broad Institute Genome Sequencing Center for Infectious Disease"/>
            <person name="Wu L."/>
            <person name="Ma J."/>
        </authorList>
    </citation>
    <scope>NUCLEOTIDE SEQUENCE [LARGE SCALE GENOMIC DNA]</scope>
    <source>
        <strain evidence="2">CGMCC 4.7181</strain>
    </source>
</reference>
<proteinExistence type="predicted"/>
<comment type="caution">
    <text evidence="1">The sequence shown here is derived from an EMBL/GenBank/DDBJ whole genome shotgun (WGS) entry which is preliminary data.</text>
</comment>
<organism evidence="1 2">
    <name type="scientific">Microbacterium nanhaiense</name>
    <dbReference type="NCBI Taxonomy" id="1301026"/>
    <lineage>
        <taxon>Bacteria</taxon>
        <taxon>Bacillati</taxon>
        <taxon>Actinomycetota</taxon>
        <taxon>Actinomycetes</taxon>
        <taxon>Micrococcales</taxon>
        <taxon>Microbacteriaceae</taxon>
        <taxon>Microbacterium</taxon>
    </lineage>
</organism>
<dbReference type="Proteomes" id="UP000638043">
    <property type="component" value="Unassembled WGS sequence"/>
</dbReference>
<evidence type="ECO:0000313" key="1">
    <source>
        <dbReference type="EMBL" id="GGO63553.1"/>
    </source>
</evidence>
<accession>A0ABQ2N2E2</accession>
<keyword evidence="2" id="KW-1185">Reference proteome</keyword>
<dbReference type="EMBL" id="BMMQ01000004">
    <property type="protein sequence ID" value="GGO63553.1"/>
    <property type="molecule type" value="Genomic_DNA"/>
</dbReference>
<evidence type="ECO:0000313" key="2">
    <source>
        <dbReference type="Proteomes" id="UP000638043"/>
    </source>
</evidence>